<dbReference type="InterPro" id="IPR035093">
    <property type="entry name" value="RelE/ParE_toxin_dom_sf"/>
</dbReference>
<evidence type="ECO:0000256" key="2">
    <source>
        <dbReference type="ARBA" id="ARBA00022649"/>
    </source>
</evidence>
<dbReference type="InterPro" id="IPR051803">
    <property type="entry name" value="TA_system_RelE-like_toxin"/>
</dbReference>
<evidence type="ECO:0000313" key="4">
    <source>
        <dbReference type="Proteomes" id="UP001199525"/>
    </source>
</evidence>
<proteinExistence type="inferred from homology"/>
<comment type="similarity">
    <text evidence="1">Belongs to the RelE toxin family.</text>
</comment>
<dbReference type="InterPro" id="IPR007712">
    <property type="entry name" value="RelE/ParE_toxin"/>
</dbReference>
<reference evidence="3 4" key="1">
    <citation type="journal article" date="2021" name="Microorganisms">
        <title>Genome Evolution of Filamentous Cyanobacterium Nostoc Species: From Facultative Symbiosis to Free Living.</title>
        <authorList>
            <person name="Huo D."/>
            <person name="Li H."/>
            <person name="Cai F."/>
            <person name="Guo X."/>
            <person name="Qiao Z."/>
            <person name="Wang W."/>
            <person name="Yu G."/>
            <person name="Li R."/>
        </authorList>
    </citation>
    <scope>NUCLEOTIDE SEQUENCE [LARGE SCALE GENOMIC DNA]</scope>
    <source>
        <strain evidence="3 4">CHAB 5714</strain>
    </source>
</reference>
<name>A0ABS8I5I3_9NOSO</name>
<organism evidence="3 4">
    <name type="scientific">Nostoc favosum CHAB5714</name>
    <dbReference type="NCBI Taxonomy" id="2780399"/>
    <lineage>
        <taxon>Bacteria</taxon>
        <taxon>Bacillati</taxon>
        <taxon>Cyanobacteriota</taxon>
        <taxon>Cyanophyceae</taxon>
        <taxon>Nostocales</taxon>
        <taxon>Nostocaceae</taxon>
        <taxon>Nostoc</taxon>
        <taxon>Nostoc favosum</taxon>
    </lineage>
</organism>
<dbReference type="Gene3D" id="3.30.2310.20">
    <property type="entry name" value="RelE-like"/>
    <property type="match status" value="1"/>
</dbReference>
<evidence type="ECO:0000313" key="3">
    <source>
        <dbReference type="EMBL" id="MCC5599116.1"/>
    </source>
</evidence>
<evidence type="ECO:0000256" key="1">
    <source>
        <dbReference type="ARBA" id="ARBA00006226"/>
    </source>
</evidence>
<dbReference type="RefSeq" id="WP_229483997.1">
    <property type="nucleotide sequence ID" value="NZ_JAIVFQ010000007.1"/>
</dbReference>
<sequence>MAYDFHPDAKQELDDAVAYYDNISREMGDAFLAEVERAISRIEQFSEAWTQLSKNTRRCRVASFPYGIIYGIREQQILIVAVMHLQRQPNYWTNRI</sequence>
<keyword evidence="4" id="KW-1185">Reference proteome</keyword>
<comment type="caution">
    <text evidence="3">The sequence shown here is derived from an EMBL/GenBank/DDBJ whole genome shotgun (WGS) entry which is preliminary data.</text>
</comment>
<protein>
    <submittedName>
        <fullName evidence="3">Type II toxin-antitoxin system RelE/ParE family toxin</fullName>
    </submittedName>
</protein>
<keyword evidence="2" id="KW-1277">Toxin-antitoxin system</keyword>
<dbReference type="PANTHER" id="PTHR33755">
    <property type="entry name" value="TOXIN PARE1-RELATED"/>
    <property type="match status" value="1"/>
</dbReference>
<dbReference type="PANTHER" id="PTHR33755:SF8">
    <property type="entry name" value="TOXIN PARE2"/>
    <property type="match status" value="1"/>
</dbReference>
<gene>
    <name evidence="3" type="ORF">LC586_07765</name>
</gene>
<dbReference type="Proteomes" id="UP001199525">
    <property type="component" value="Unassembled WGS sequence"/>
</dbReference>
<accession>A0ABS8I5I3</accession>
<dbReference type="EMBL" id="JAIVFQ010000007">
    <property type="protein sequence ID" value="MCC5599116.1"/>
    <property type="molecule type" value="Genomic_DNA"/>
</dbReference>
<dbReference type="Pfam" id="PF05016">
    <property type="entry name" value="ParE_toxin"/>
    <property type="match status" value="1"/>
</dbReference>